<name>A0A9N7REP4_STRHE</name>
<dbReference type="GO" id="GO:0016788">
    <property type="term" value="F:hydrolase activity, acting on ester bonds"/>
    <property type="evidence" value="ECO:0007669"/>
    <property type="project" value="InterPro"/>
</dbReference>
<evidence type="ECO:0000313" key="5">
    <source>
        <dbReference type="Proteomes" id="UP001153555"/>
    </source>
</evidence>
<organism evidence="4 5">
    <name type="scientific">Striga hermonthica</name>
    <name type="common">Purple witchweed</name>
    <name type="synonym">Buchnera hermonthica</name>
    <dbReference type="NCBI Taxonomy" id="68872"/>
    <lineage>
        <taxon>Eukaryota</taxon>
        <taxon>Viridiplantae</taxon>
        <taxon>Streptophyta</taxon>
        <taxon>Embryophyta</taxon>
        <taxon>Tracheophyta</taxon>
        <taxon>Spermatophyta</taxon>
        <taxon>Magnoliopsida</taxon>
        <taxon>eudicotyledons</taxon>
        <taxon>Gunneridae</taxon>
        <taxon>Pentapetalae</taxon>
        <taxon>asterids</taxon>
        <taxon>lamiids</taxon>
        <taxon>Lamiales</taxon>
        <taxon>Orobanchaceae</taxon>
        <taxon>Buchnereae</taxon>
        <taxon>Striga</taxon>
    </lineage>
</organism>
<feature type="chain" id="PRO_5040165341" evidence="3">
    <location>
        <begin position="27"/>
        <end position="369"/>
    </location>
</feature>
<reference evidence="4" key="1">
    <citation type="submission" date="2019-12" db="EMBL/GenBank/DDBJ databases">
        <authorList>
            <person name="Scholes J."/>
        </authorList>
    </citation>
    <scope>NUCLEOTIDE SEQUENCE</scope>
</reference>
<dbReference type="PANTHER" id="PTHR22835">
    <property type="entry name" value="ZINC FINGER FYVE DOMAIN CONTAINING PROTEIN"/>
    <property type="match status" value="1"/>
</dbReference>
<evidence type="ECO:0000256" key="1">
    <source>
        <dbReference type="ARBA" id="ARBA00008668"/>
    </source>
</evidence>
<dbReference type="InterPro" id="IPR036514">
    <property type="entry name" value="SGNH_hydro_sf"/>
</dbReference>
<dbReference type="Pfam" id="PF00657">
    <property type="entry name" value="Lipase_GDSL"/>
    <property type="match status" value="1"/>
</dbReference>
<comment type="similarity">
    <text evidence="1">Belongs to the 'GDSL' lipolytic enzyme family.</text>
</comment>
<dbReference type="InterPro" id="IPR001087">
    <property type="entry name" value="GDSL"/>
</dbReference>
<dbReference type="Gene3D" id="3.40.50.1110">
    <property type="entry name" value="SGNH hydrolase"/>
    <property type="match status" value="1"/>
</dbReference>
<evidence type="ECO:0000256" key="2">
    <source>
        <dbReference type="ARBA" id="ARBA00023180"/>
    </source>
</evidence>
<dbReference type="Proteomes" id="UP001153555">
    <property type="component" value="Unassembled WGS sequence"/>
</dbReference>
<dbReference type="AlphaFoldDB" id="A0A9N7REP4"/>
<gene>
    <name evidence="4" type="ORF">SHERM_23023</name>
</gene>
<feature type="signal peptide" evidence="3">
    <location>
        <begin position="1"/>
        <end position="26"/>
    </location>
</feature>
<dbReference type="OrthoDB" id="870535at2759"/>
<keyword evidence="5" id="KW-1185">Reference proteome</keyword>
<accession>A0A9N7REP4</accession>
<sequence length="369" mass="40822">MDSSCSSHFAKLAFAFLILFVGTISSQNTVCPYQYLYHLGDGVTDVGNSIRVLPWGPSLPAARLPYGRSYPGYPTGRWGDGRIDFDFAAADFGFPRIVPYLTPEANSSNGVIFSVARSPVLDHKFFKQRGVKIPPYAIPLYEQLNWFKTHLKSVCGSNCANRLANSLILLGDIEANDIGYSLLQGKSIKEAQTYVPYITQAQINVTRELINMGARQLIIPGNAPIGCFPYILTAFPSNDPKAYDEFGCLKSVNDLMTFKNNDLQQAIAKLRTEFPDVSLFYGAFDDGVRQYLTQFMAGPNRNNALKACCGIGGKYNFNSKRFCGSRGVPVCHDPDNYIFWDGLHLTQEASHRIESILIQPALSTLNCAS</sequence>
<dbReference type="EMBL" id="CACSLK010027751">
    <property type="protein sequence ID" value="CAA0827328.1"/>
    <property type="molecule type" value="Genomic_DNA"/>
</dbReference>
<evidence type="ECO:0000256" key="3">
    <source>
        <dbReference type="SAM" id="SignalP"/>
    </source>
</evidence>
<keyword evidence="2" id="KW-0325">Glycoprotein</keyword>
<keyword evidence="3" id="KW-0732">Signal</keyword>
<proteinExistence type="inferred from homology"/>
<evidence type="ECO:0000313" key="4">
    <source>
        <dbReference type="EMBL" id="CAA0827328.1"/>
    </source>
</evidence>
<protein>
    <submittedName>
        <fullName evidence="4">GDSL esterase/lipase</fullName>
    </submittedName>
</protein>
<dbReference type="PANTHER" id="PTHR22835:SF683">
    <property type="entry name" value="OS05G0506800 PROTEIN"/>
    <property type="match status" value="1"/>
</dbReference>
<comment type="caution">
    <text evidence="4">The sequence shown here is derived from an EMBL/GenBank/DDBJ whole genome shotgun (WGS) entry which is preliminary data.</text>
</comment>